<dbReference type="InterPro" id="IPR050131">
    <property type="entry name" value="Peptidase_S8_subtilisin-like"/>
</dbReference>
<dbReference type="InterPro" id="IPR036852">
    <property type="entry name" value="Peptidase_S8/S53_dom_sf"/>
</dbReference>
<evidence type="ECO:0000256" key="1">
    <source>
        <dbReference type="ARBA" id="ARBA00004613"/>
    </source>
</evidence>
<feature type="active site" description="Charge relay system" evidence="9">
    <location>
        <position position="410"/>
    </location>
</feature>
<dbReference type="GO" id="GO:0005576">
    <property type="term" value="C:extracellular region"/>
    <property type="evidence" value="ECO:0007669"/>
    <property type="project" value="UniProtKB-SubCell"/>
</dbReference>
<evidence type="ECO:0000256" key="9">
    <source>
        <dbReference type="PROSITE-ProRule" id="PRU01240"/>
    </source>
</evidence>
<comment type="caution">
    <text evidence="13">The sequence shown here is derived from an EMBL/GenBank/DDBJ whole genome shotgun (WGS) entry which is preliminary data.</text>
</comment>
<feature type="active site" description="Charge relay system" evidence="9">
    <location>
        <position position="234"/>
    </location>
</feature>
<keyword evidence="3" id="KW-0964">Secreted</keyword>
<dbReference type="CDD" id="cd07496">
    <property type="entry name" value="Peptidases_S8_13"/>
    <property type="match status" value="1"/>
</dbReference>
<feature type="domain" description="Peptidase S8/S53" evidence="12">
    <location>
        <begin position="165"/>
        <end position="449"/>
    </location>
</feature>
<dbReference type="InterPro" id="IPR000209">
    <property type="entry name" value="Peptidase_S8/S53_dom"/>
</dbReference>
<dbReference type="Gene3D" id="3.40.50.200">
    <property type="entry name" value="Peptidase S8/S53 domain"/>
    <property type="match status" value="1"/>
</dbReference>
<dbReference type="InterPro" id="IPR023827">
    <property type="entry name" value="Peptidase_S8_Asp-AS"/>
</dbReference>
<dbReference type="PROSITE" id="PS51892">
    <property type="entry name" value="SUBTILASE"/>
    <property type="match status" value="1"/>
</dbReference>
<dbReference type="Pfam" id="PF00082">
    <property type="entry name" value="Peptidase_S8"/>
    <property type="match status" value="1"/>
</dbReference>
<keyword evidence="14" id="KW-1185">Reference proteome</keyword>
<keyword evidence="7 9" id="KW-0720">Serine protease</keyword>
<dbReference type="AlphaFoldDB" id="A0A848F5M4"/>
<dbReference type="GO" id="GO:0004252">
    <property type="term" value="F:serine-type endopeptidase activity"/>
    <property type="evidence" value="ECO:0007669"/>
    <property type="project" value="UniProtKB-UniRule"/>
</dbReference>
<dbReference type="Gene3D" id="2.60.120.380">
    <property type="match status" value="1"/>
</dbReference>
<evidence type="ECO:0000259" key="12">
    <source>
        <dbReference type="Pfam" id="PF00082"/>
    </source>
</evidence>
<dbReference type="InterPro" id="IPR023828">
    <property type="entry name" value="Peptidase_S8_Ser-AS"/>
</dbReference>
<sequence>MPKKFLPLSLATLAALPLLAAAFERADAPTAAASAPLSAAERAAAAPTDRLIVKYRSAARESAPSAAAQLRAEAAVQRHGVRLSHVRRLADGAHVFRLDRPLPAAQLRQIGEDLRNGNADVEYVEPDALMQPQFEPDDARYAQQWALSEATAGIRAPTAWDKSRGAGVVVAVIDTGMRPHADLLPNLLPGRDLITDTFIARDGDGRDADPADPGDWVSAGQCYGGSPARKSSWHGTHVAGIVAAVTNNGAGVAGVAFGARVLPVRVLGRCGGYTSDIADGMVWAAGGTVSGQPANATPARVLNLSLGGAGSCSRTYQNAVATARSLGAVVVVAAGNGSSDVSGSQPGNCPGVVAVAAVNRAGSRASYSNHGTAVDLAAPGGDSAAGILSTLNGGSTTPGADSYAAYMGTSMATPHVAGTAALMLARNPSLTPDEVETRLKNSARPFPGACGGCGSGLLDANAAVDAAGGAPAPVAVAEVEPNDNLASAQPLSALPALVQGTLRTSGDLDLYRVQLPAGGTLTARLTPNPEANYDLVAVDGSGARLAISQLSGAQTDTVSVRNGGSAAMSVALRVRWAAGATGAYRLGVELN</sequence>
<gene>
    <name evidence="13" type="ORF">HHL10_03035</name>
</gene>
<evidence type="ECO:0000256" key="11">
    <source>
        <dbReference type="SAM" id="SignalP"/>
    </source>
</evidence>
<dbReference type="EMBL" id="JABBFW010000001">
    <property type="protein sequence ID" value="NML13956.1"/>
    <property type="molecule type" value="Genomic_DNA"/>
</dbReference>
<comment type="similarity">
    <text evidence="2 9 10">Belongs to the peptidase S8 family.</text>
</comment>
<dbReference type="FunFam" id="3.40.50.200:FF:000022">
    <property type="entry name" value="Extracellular protease"/>
    <property type="match status" value="1"/>
</dbReference>
<evidence type="ECO:0000256" key="8">
    <source>
        <dbReference type="ARBA" id="ARBA00023145"/>
    </source>
</evidence>
<accession>A0A848F5M4</accession>
<protein>
    <submittedName>
        <fullName evidence="13">S8 family serine peptidase</fullName>
    </submittedName>
</protein>
<evidence type="ECO:0000256" key="5">
    <source>
        <dbReference type="ARBA" id="ARBA00022729"/>
    </source>
</evidence>
<dbReference type="Proteomes" id="UP000574067">
    <property type="component" value="Unassembled WGS sequence"/>
</dbReference>
<feature type="active site" description="Charge relay system" evidence="9">
    <location>
        <position position="174"/>
    </location>
</feature>
<evidence type="ECO:0000256" key="3">
    <source>
        <dbReference type="ARBA" id="ARBA00022525"/>
    </source>
</evidence>
<dbReference type="RefSeq" id="WP_169158828.1">
    <property type="nucleotide sequence ID" value="NZ_JABBFW010000001.1"/>
</dbReference>
<dbReference type="PROSITE" id="PS00137">
    <property type="entry name" value="SUBTILASE_HIS"/>
    <property type="match status" value="1"/>
</dbReference>
<evidence type="ECO:0000313" key="14">
    <source>
        <dbReference type="Proteomes" id="UP000574067"/>
    </source>
</evidence>
<evidence type="ECO:0000256" key="2">
    <source>
        <dbReference type="ARBA" id="ARBA00011073"/>
    </source>
</evidence>
<dbReference type="InterPro" id="IPR022398">
    <property type="entry name" value="Peptidase_S8_His-AS"/>
</dbReference>
<evidence type="ECO:0000256" key="7">
    <source>
        <dbReference type="ARBA" id="ARBA00022825"/>
    </source>
</evidence>
<keyword evidence="8" id="KW-0865">Zymogen</keyword>
<reference evidence="13 14" key="1">
    <citation type="submission" date="2020-04" db="EMBL/GenBank/DDBJ databases">
        <title>Azohydromonas sp. isolated from soil.</title>
        <authorList>
            <person name="Dahal R.H."/>
        </authorList>
    </citation>
    <scope>NUCLEOTIDE SEQUENCE [LARGE SCALE GENOMIC DNA]</scope>
    <source>
        <strain evidence="13 14">G-1-1-14</strain>
    </source>
</reference>
<evidence type="ECO:0000313" key="13">
    <source>
        <dbReference type="EMBL" id="NML13956.1"/>
    </source>
</evidence>
<dbReference type="PANTHER" id="PTHR43806">
    <property type="entry name" value="PEPTIDASE S8"/>
    <property type="match status" value="1"/>
</dbReference>
<organism evidence="13 14">
    <name type="scientific">Azohydromonas caseinilytica</name>
    <dbReference type="NCBI Taxonomy" id="2728836"/>
    <lineage>
        <taxon>Bacteria</taxon>
        <taxon>Pseudomonadati</taxon>
        <taxon>Pseudomonadota</taxon>
        <taxon>Betaproteobacteria</taxon>
        <taxon>Burkholderiales</taxon>
        <taxon>Sphaerotilaceae</taxon>
        <taxon>Azohydromonas</taxon>
    </lineage>
</organism>
<feature type="signal peptide" evidence="11">
    <location>
        <begin position="1"/>
        <end position="20"/>
    </location>
</feature>
<evidence type="ECO:0000256" key="6">
    <source>
        <dbReference type="ARBA" id="ARBA00022801"/>
    </source>
</evidence>
<dbReference type="PRINTS" id="PR00723">
    <property type="entry name" value="SUBTILISIN"/>
</dbReference>
<dbReference type="SUPFAM" id="SSF89260">
    <property type="entry name" value="Collagen-binding domain"/>
    <property type="match status" value="1"/>
</dbReference>
<dbReference type="PROSITE" id="PS00138">
    <property type="entry name" value="SUBTILASE_SER"/>
    <property type="match status" value="1"/>
</dbReference>
<feature type="chain" id="PRO_5032822338" evidence="11">
    <location>
        <begin position="21"/>
        <end position="591"/>
    </location>
</feature>
<dbReference type="PANTHER" id="PTHR43806:SF11">
    <property type="entry name" value="CEREVISIN-RELATED"/>
    <property type="match status" value="1"/>
</dbReference>
<proteinExistence type="inferred from homology"/>
<dbReference type="SUPFAM" id="SSF52743">
    <property type="entry name" value="Subtilisin-like"/>
    <property type="match status" value="1"/>
</dbReference>
<keyword evidence="6 9" id="KW-0378">Hydrolase</keyword>
<evidence type="ECO:0000256" key="10">
    <source>
        <dbReference type="RuleBase" id="RU003355"/>
    </source>
</evidence>
<dbReference type="InterPro" id="IPR015500">
    <property type="entry name" value="Peptidase_S8_subtilisin-rel"/>
</dbReference>
<dbReference type="GO" id="GO:0006508">
    <property type="term" value="P:proteolysis"/>
    <property type="evidence" value="ECO:0007669"/>
    <property type="project" value="UniProtKB-KW"/>
</dbReference>
<comment type="subcellular location">
    <subcellularLocation>
        <location evidence="1">Secreted</location>
    </subcellularLocation>
</comment>
<keyword evidence="5 11" id="KW-0732">Signal</keyword>
<evidence type="ECO:0000256" key="4">
    <source>
        <dbReference type="ARBA" id="ARBA00022670"/>
    </source>
</evidence>
<dbReference type="InterPro" id="IPR034176">
    <property type="entry name" value="Peptidases_S8_13"/>
</dbReference>
<dbReference type="PROSITE" id="PS00136">
    <property type="entry name" value="SUBTILASE_ASP"/>
    <property type="match status" value="1"/>
</dbReference>
<name>A0A848F5M4_9BURK</name>
<keyword evidence="4 9" id="KW-0645">Protease</keyword>